<keyword evidence="18" id="KW-1185">Reference proteome</keyword>
<dbReference type="SUPFAM" id="SSF47384">
    <property type="entry name" value="Homodimeric domain of signal transducing histidine kinase"/>
    <property type="match status" value="1"/>
</dbReference>
<dbReference type="PRINTS" id="PR00344">
    <property type="entry name" value="BCTRLSENSOR"/>
</dbReference>
<evidence type="ECO:0000256" key="13">
    <source>
        <dbReference type="SAM" id="MobiDB-lite"/>
    </source>
</evidence>
<evidence type="ECO:0000256" key="4">
    <source>
        <dbReference type="ARBA" id="ARBA00022475"/>
    </source>
</evidence>
<feature type="domain" description="HAMP" evidence="16">
    <location>
        <begin position="212"/>
        <end position="264"/>
    </location>
</feature>
<keyword evidence="10" id="KW-0067">ATP-binding</keyword>
<keyword evidence="9 17" id="KW-0418">Kinase</keyword>
<feature type="region of interest" description="Disordered" evidence="13">
    <location>
        <begin position="1"/>
        <end position="28"/>
    </location>
</feature>
<name>A0A842JK18_9ACTN</name>
<dbReference type="InterPro" id="IPR003661">
    <property type="entry name" value="HisK_dim/P_dom"/>
</dbReference>
<dbReference type="InterPro" id="IPR004358">
    <property type="entry name" value="Sig_transdc_His_kin-like_C"/>
</dbReference>
<dbReference type="RefSeq" id="WP_185905824.1">
    <property type="nucleotide sequence ID" value="NZ_JACMSE010000009.1"/>
</dbReference>
<dbReference type="InterPro" id="IPR036890">
    <property type="entry name" value="HATPase_C_sf"/>
</dbReference>
<keyword evidence="14" id="KW-0472">Membrane</keyword>
<evidence type="ECO:0000259" key="16">
    <source>
        <dbReference type="PROSITE" id="PS50885"/>
    </source>
</evidence>
<dbReference type="Pfam" id="PF00512">
    <property type="entry name" value="HisKA"/>
    <property type="match status" value="1"/>
</dbReference>
<evidence type="ECO:0000256" key="8">
    <source>
        <dbReference type="ARBA" id="ARBA00022741"/>
    </source>
</evidence>
<dbReference type="CDD" id="cd00075">
    <property type="entry name" value="HATPase"/>
    <property type="match status" value="1"/>
</dbReference>
<evidence type="ECO:0000256" key="6">
    <source>
        <dbReference type="ARBA" id="ARBA00022679"/>
    </source>
</evidence>
<dbReference type="Pfam" id="PF02518">
    <property type="entry name" value="HATPase_c"/>
    <property type="match status" value="1"/>
</dbReference>
<dbReference type="EMBL" id="JACMSE010000009">
    <property type="protein sequence ID" value="MBC2890075.1"/>
    <property type="molecule type" value="Genomic_DNA"/>
</dbReference>
<accession>A0A842JK18</accession>
<reference evidence="17 18" key="1">
    <citation type="submission" date="2020-08" db="EMBL/GenBank/DDBJ databases">
        <authorList>
            <person name="Liu C."/>
            <person name="Sun Q."/>
        </authorList>
    </citation>
    <scope>NUCLEOTIDE SEQUENCE [LARGE SCALE GENOMIC DNA]</scope>
    <source>
        <strain evidence="17 18">N22</strain>
    </source>
</reference>
<dbReference type="GO" id="GO:0000155">
    <property type="term" value="F:phosphorelay sensor kinase activity"/>
    <property type="evidence" value="ECO:0007669"/>
    <property type="project" value="InterPro"/>
</dbReference>
<feature type="transmembrane region" description="Helical" evidence="14">
    <location>
        <begin position="189"/>
        <end position="211"/>
    </location>
</feature>
<evidence type="ECO:0000256" key="1">
    <source>
        <dbReference type="ARBA" id="ARBA00000085"/>
    </source>
</evidence>
<keyword evidence="6" id="KW-0808">Transferase</keyword>
<evidence type="ECO:0000256" key="12">
    <source>
        <dbReference type="ARBA" id="ARBA00023012"/>
    </source>
</evidence>
<dbReference type="InterPro" id="IPR003594">
    <property type="entry name" value="HATPase_dom"/>
</dbReference>
<dbReference type="AlphaFoldDB" id="A0A842JK18"/>
<evidence type="ECO:0000256" key="9">
    <source>
        <dbReference type="ARBA" id="ARBA00022777"/>
    </source>
</evidence>
<protein>
    <recommendedName>
        <fullName evidence="3">histidine kinase</fullName>
        <ecNumber evidence="3">2.7.13.3</ecNumber>
    </recommendedName>
</protein>
<dbReference type="Gene3D" id="6.10.340.10">
    <property type="match status" value="1"/>
</dbReference>
<evidence type="ECO:0000259" key="15">
    <source>
        <dbReference type="PROSITE" id="PS50109"/>
    </source>
</evidence>
<keyword evidence="8" id="KW-0547">Nucleotide-binding</keyword>
<evidence type="ECO:0000313" key="18">
    <source>
        <dbReference type="Proteomes" id="UP000587396"/>
    </source>
</evidence>
<evidence type="ECO:0000256" key="2">
    <source>
        <dbReference type="ARBA" id="ARBA00004651"/>
    </source>
</evidence>
<dbReference type="SMART" id="SM00388">
    <property type="entry name" value="HisKA"/>
    <property type="match status" value="1"/>
</dbReference>
<dbReference type="SUPFAM" id="SSF55874">
    <property type="entry name" value="ATPase domain of HSP90 chaperone/DNA topoisomerase II/histidine kinase"/>
    <property type="match status" value="1"/>
</dbReference>
<comment type="caution">
    <text evidence="17">The sequence shown here is derived from an EMBL/GenBank/DDBJ whole genome shotgun (WGS) entry which is preliminary data.</text>
</comment>
<feature type="transmembrane region" description="Helical" evidence="14">
    <location>
        <begin position="48"/>
        <end position="71"/>
    </location>
</feature>
<evidence type="ECO:0000256" key="7">
    <source>
        <dbReference type="ARBA" id="ARBA00022692"/>
    </source>
</evidence>
<dbReference type="PROSITE" id="PS50885">
    <property type="entry name" value="HAMP"/>
    <property type="match status" value="1"/>
</dbReference>
<evidence type="ECO:0000256" key="14">
    <source>
        <dbReference type="SAM" id="Phobius"/>
    </source>
</evidence>
<dbReference type="GO" id="GO:0005886">
    <property type="term" value="C:plasma membrane"/>
    <property type="evidence" value="ECO:0007669"/>
    <property type="project" value="UniProtKB-SubCell"/>
</dbReference>
<dbReference type="PANTHER" id="PTHR44936:SF10">
    <property type="entry name" value="SENSOR PROTEIN RSTB"/>
    <property type="match status" value="1"/>
</dbReference>
<dbReference type="InterPro" id="IPR036097">
    <property type="entry name" value="HisK_dim/P_sf"/>
</dbReference>
<dbReference type="InterPro" id="IPR050980">
    <property type="entry name" value="2C_sensor_his_kinase"/>
</dbReference>
<dbReference type="GO" id="GO:0005524">
    <property type="term" value="F:ATP binding"/>
    <property type="evidence" value="ECO:0007669"/>
    <property type="project" value="UniProtKB-KW"/>
</dbReference>
<dbReference type="CDD" id="cd00082">
    <property type="entry name" value="HisKA"/>
    <property type="match status" value="1"/>
</dbReference>
<evidence type="ECO:0000256" key="3">
    <source>
        <dbReference type="ARBA" id="ARBA00012438"/>
    </source>
</evidence>
<evidence type="ECO:0000256" key="5">
    <source>
        <dbReference type="ARBA" id="ARBA00022553"/>
    </source>
</evidence>
<organism evidence="17 18">
    <name type="scientific">Gordonibacter massiliensis</name>
    <name type="common">ex Traore et al. 2017</name>
    <dbReference type="NCBI Taxonomy" id="1841863"/>
    <lineage>
        <taxon>Bacteria</taxon>
        <taxon>Bacillati</taxon>
        <taxon>Actinomycetota</taxon>
        <taxon>Coriobacteriia</taxon>
        <taxon>Eggerthellales</taxon>
        <taxon>Eggerthellaceae</taxon>
        <taxon>Gordonibacter</taxon>
    </lineage>
</organism>
<dbReference type="PANTHER" id="PTHR44936">
    <property type="entry name" value="SENSOR PROTEIN CREC"/>
    <property type="match status" value="1"/>
</dbReference>
<keyword evidence="7 14" id="KW-0812">Transmembrane</keyword>
<comment type="subcellular location">
    <subcellularLocation>
        <location evidence="2">Cell membrane</location>
        <topology evidence="2">Multi-pass membrane protein</topology>
    </subcellularLocation>
</comment>
<keyword evidence="11 14" id="KW-1133">Transmembrane helix</keyword>
<dbReference type="Gene3D" id="3.30.565.10">
    <property type="entry name" value="Histidine kinase-like ATPase, C-terminal domain"/>
    <property type="match status" value="1"/>
</dbReference>
<comment type="catalytic activity">
    <reaction evidence="1">
        <text>ATP + protein L-histidine = ADP + protein N-phospho-L-histidine.</text>
        <dbReference type="EC" id="2.7.13.3"/>
    </reaction>
</comment>
<dbReference type="EC" id="2.7.13.3" evidence="3"/>
<proteinExistence type="predicted"/>
<dbReference type="Proteomes" id="UP000587396">
    <property type="component" value="Unassembled WGS sequence"/>
</dbReference>
<dbReference type="Gene3D" id="1.10.287.130">
    <property type="match status" value="1"/>
</dbReference>
<keyword evidence="5" id="KW-0597">Phosphoprotein</keyword>
<keyword evidence="12" id="KW-0902">Two-component regulatory system</keyword>
<evidence type="ECO:0000313" key="17">
    <source>
        <dbReference type="EMBL" id="MBC2890075.1"/>
    </source>
</evidence>
<evidence type="ECO:0000256" key="10">
    <source>
        <dbReference type="ARBA" id="ARBA00022840"/>
    </source>
</evidence>
<sequence>MGAMSRVRATSEDGGGSPSAKEDSSRAGFPGGAVRKGGLPLALVIARYFAYAFASVGLLAVVVFALFSVLAGSGAVYLASYADENVAGAVEALESGELEPADLPSCYRWAVFDGAGAVLAADMDEANRDEAWAAVREGSSVVGSSGLLGDVRKQATAVLPSGDVCALQFDYVPDFTSKALRDALPDPQALLLGLFAGLFVVAMALIATRAARVISAKMRPLTEAAAHIERQDLDFAVGSTNVREMNEVLAAMERMRGALEESLHARWAADEARRRQVAALAHDLKTPLAIARWNADLLSEGPLDADQEACARELSDGIARMDDYVRLLVEASQTGTAGAAMADVDVAELAAEVERQVRQLCEARGLALDFSCPLDGTLWVDRVQLTRAVANLVDNAAEHAPTGTRVAVRFSEVGGAVRIAVEDEGPGFSAGALEHGKERFYTGSADRNAASGHFGLGLSIVDDVAAAHGGTFELSNGEAGGARCVIEVPRKRSPS</sequence>
<dbReference type="InterPro" id="IPR005467">
    <property type="entry name" value="His_kinase_dom"/>
</dbReference>
<feature type="domain" description="Histidine kinase" evidence="15">
    <location>
        <begin position="279"/>
        <end position="492"/>
    </location>
</feature>
<dbReference type="SMART" id="SM00387">
    <property type="entry name" value="HATPase_c"/>
    <property type="match status" value="1"/>
</dbReference>
<keyword evidence="4" id="KW-1003">Cell membrane</keyword>
<dbReference type="PROSITE" id="PS50109">
    <property type="entry name" value="HIS_KIN"/>
    <property type="match status" value="1"/>
</dbReference>
<gene>
    <name evidence="17" type="ORF">H7313_12090</name>
</gene>
<dbReference type="InterPro" id="IPR003660">
    <property type="entry name" value="HAMP_dom"/>
</dbReference>
<evidence type="ECO:0000256" key="11">
    <source>
        <dbReference type="ARBA" id="ARBA00022989"/>
    </source>
</evidence>